<proteinExistence type="predicted"/>
<feature type="compositionally biased region" description="Low complexity" evidence="1">
    <location>
        <begin position="304"/>
        <end position="330"/>
    </location>
</feature>
<keyword evidence="4" id="KW-1185">Reference proteome</keyword>
<feature type="compositionally biased region" description="Pro residues" evidence="1">
    <location>
        <begin position="227"/>
        <end position="242"/>
    </location>
</feature>
<sequence>MESFPIFFKVRAVTFTCIIILSFLWLVLLSVEIFTRWDISDRTSRSLMTVFMLTNTTTIIMLPILLLVEFRVWLDAARVFLLLVAQIGSAAAFTYWNPQIQCPDQTADDIGVCKLINVYTMMGCWIIPALLVLYSTYFAIMVYRQSRIPVVVDLEPHQGRPSMLPMMTDPEMAGERRPSTGSFSSEIDSESKGNVKAHVFEAPPEVVQMPPLPLSVPITIPQRQSTLPPPPRRQSTLPPPPRRQSTLPPSPKRQSTFPPPLPSTHAPPVPPLPPIAQRHMSLPHLKHGRGSGSRHAITVTVPAPLAPQSQLQSPSHSRSQSSLSPSSSHPVNLQPGAVDPRVSRQGARHLSMMPPPSSFGGGSGSWGSSLVEGSPTSRSGTRLSKPIPAYLM</sequence>
<keyword evidence="2" id="KW-0812">Transmembrane</keyword>
<feature type="transmembrane region" description="Helical" evidence="2">
    <location>
        <begin position="79"/>
        <end position="96"/>
    </location>
</feature>
<gene>
    <name evidence="3" type="ORF">HYDPIDRAFT_33430</name>
</gene>
<feature type="region of interest" description="Disordered" evidence="1">
    <location>
        <begin position="304"/>
        <end position="392"/>
    </location>
</feature>
<evidence type="ECO:0000313" key="3">
    <source>
        <dbReference type="EMBL" id="KIJ59200.1"/>
    </source>
</evidence>
<evidence type="ECO:0000313" key="4">
    <source>
        <dbReference type="Proteomes" id="UP000053820"/>
    </source>
</evidence>
<feature type="transmembrane region" description="Helical" evidence="2">
    <location>
        <begin position="12"/>
        <end position="34"/>
    </location>
</feature>
<feature type="compositionally biased region" description="Pro residues" evidence="1">
    <location>
        <begin position="257"/>
        <end position="274"/>
    </location>
</feature>
<name>A0A0C9VNI9_9AGAM</name>
<accession>A0A0C9VNI9</accession>
<dbReference type="EMBL" id="KN839894">
    <property type="protein sequence ID" value="KIJ59200.1"/>
    <property type="molecule type" value="Genomic_DNA"/>
</dbReference>
<dbReference type="OrthoDB" id="3065653at2759"/>
<feature type="transmembrane region" description="Helical" evidence="2">
    <location>
        <begin position="46"/>
        <end position="67"/>
    </location>
</feature>
<feature type="region of interest" description="Disordered" evidence="1">
    <location>
        <begin position="213"/>
        <end position="277"/>
    </location>
</feature>
<protein>
    <submittedName>
        <fullName evidence="3">Uncharacterized protein</fullName>
    </submittedName>
</protein>
<keyword evidence="2" id="KW-0472">Membrane</keyword>
<dbReference type="AlphaFoldDB" id="A0A0C9VNI9"/>
<evidence type="ECO:0000256" key="2">
    <source>
        <dbReference type="SAM" id="Phobius"/>
    </source>
</evidence>
<evidence type="ECO:0000256" key="1">
    <source>
        <dbReference type="SAM" id="MobiDB-lite"/>
    </source>
</evidence>
<reference evidence="3 4" key="1">
    <citation type="submission" date="2014-04" db="EMBL/GenBank/DDBJ databases">
        <title>Evolutionary Origins and Diversification of the Mycorrhizal Mutualists.</title>
        <authorList>
            <consortium name="DOE Joint Genome Institute"/>
            <consortium name="Mycorrhizal Genomics Consortium"/>
            <person name="Kohler A."/>
            <person name="Kuo A."/>
            <person name="Nagy L.G."/>
            <person name="Floudas D."/>
            <person name="Copeland A."/>
            <person name="Barry K.W."/>
            <person name="Cichocki N."/>
            <person name="Veneault-Fourrey C."/>
            <person name="LaButti K."/>
            <person name="Lindquist E.A."/>
            <person name="Lipzen A."/>
            <person name="Lundell T."/>
            <person name="Morin E."/>
            <person name="Murat C."/>
            <person name="Riley R."/>
            <person name="Ohm R."/>
            <person name="Sun H."/>
            <person name="Tunlid A."/>
            <person name="Henrissat B."/>
            <person name="Grigoriev I.V."/>
            <person name="Hibbett D.S."/>
            <person name="Martin F."/>
        </authorList>
    </citation>
    <scope>NUCLEOTIDE SEQUENCE [LARGE SCALE GENOMIC DNA]</scope>
    <source>
        <strain evidence="3 4">MD-312</strain>
    </source>
</reference>
<dbReference type="HOGENOM" id="CLU_072392_0_0_1"/>
<feature type="region of interest" description="Disordered" evidence="1">
    <location>
        <begin position="161"/>
        <end position="192"/>
    </location>
</feature>
<dbReference type="Proteomes" id="UP000053820">
    <property type="component" value="Unassembled WGS sequence"/>
</dbReference>
<feature type="transmembrane region" description="Helical" evidence="2">
    <location>
        <begin position="116"/>
        <end position="140"/>
    </location>
</feature>
<keyword evidence="2" id="KW-1133">Transmembrane helix</keyword>
<organism evidence="3 4">
    <name type="scientific">Hydnomerulius pinastri MD-312</name>
    <dbReference type="NCBI Taxonomy" id="994086"/>
    <lineage>
        <taxon>Eukaryota</taxon>
        <taxon>Fungi</taxon>
        <taxon>Dikarya</taxon>
        <taxon>Basidiomycota</taxon>
        <taxon>Agaricomycotina</taxon>
        <taxon>Agaricomycetes</taxon>
        <taxon>Agaricomycetidae</taxon>
        <taxon>Boletales</taxon>
        <taxon>Boletales incertae sedis</taxon>
        <taxon>Leucogyrophana</taxon>
    </lineage>
</organism>